<dbReference type="EMBL" id="LAZR01022517">
    <property type="protein sequence ID" value="KKL81606.1"/>
    <property type="molecule type" value="Genomic_DNA"/>
</dbReference>
<name>A0A0F9FTH2_9ZZZZ</name>
<comment type="caution">
    <text evidence="2">The sequence shown here is derived from an EMBL/GenBank/DDBJ whole genome shotgun (WGS) entry which is preliminary data.</text>
</comment>
<organism evidence="2">
    <name type="scientific">marine sediment metagenome</name>
    <dbReference type="NCBI Taxonomy" id="412755"/>
    <lineage>
        <taxon>unclassified sequences</taxon>
        <taxon>metagenomes</taxon>
        <taxon>ecological metagenomes</taxon>
    </lineage>
</organism>
<feature type="region of interest" description="Disordered" evidence="1">
    <location>
        <begin position="101"/>
        <end position="133"/>
    </location>
</feature>
<gene>
    <name evidence="2" type="ORF">LCGC14_1993110</name>
</gene>
<feature type="non-terminal residue" evidence="2">
    <location>
        <position position="1"/>
    </location>
</feature>
<dbReference type="AlphaFoldDB" id="A0A0F9FTH2"/>
<accession>A0A0F9FTH2</accession>
<sequence>VKWDTANENGENMYIPMGSVEAEQMSIAEGSTLDPVKWQDSLSDKFYEGTVPRVIIGNSKGSTEAGVKVVYLGFEQTVEEKQLFWEEQIEAQLGLKIKFKSPPKLEKDMQKDNQKDGNPNKPSDTEATMEGNK</sequence>
<reference evidence="2" key="1">
    <citation type="journal article" date="2015" name="Nature">
        <title>Complex archaea that bridge the gap between prokaryotes and eukaryotes.</title>
        <authorList>
            <person name="Spang A."/>
            <person name="Saw J.H."/>
            <person name="Jorgensen S.L."/>
            <person name="Zaremba-Niedzwiedzka K."/>
            <person name="Martijn J."/>
            <person name="Lind A.E."/>
            <person name="van Eijk R."/>
            <person name="Schleper C."/>
            <person name="Guy L."/>
            <person name="Ettema T.J."/>
        </authorList>
    </citation>
    <scope>NUCLEOTIDE SEQUENCE</scope>
</reference>
<feature type="compositionally biased region" description="Polar residues" evidence="1">
    <location>
        <begin position="116"/>
        <end position="126"/>
    </location>
</feature>
<feature type="compositionally biased region" description="Basic and acidic residues" evidence="1">
    <location>
        <begin position="103"/>
        <end position="115"/>
    </location>
</feature>
<evidence type="ECO:0000313" key="2">
    <source>
        <dbReference type="EMBL" id="KKL81606.1"/>
    </source>
</evidence>
<evidence type="ECO:0000256" key="1">
    <source>
        <dbReference type="SAM" id="MobiDB-lite"/>
    </source>
</evidence>
<proteinExistence type="predicted"/>
<protein>
    <submittedName>
        <fullName evidence="2">Uncharacterized protein</fullName>
    </submittedName>
</protein>